<dbReference type="AlphaFoldDB" id="A0A8C9NN09"/>
<feature type="compositionally biased region" description="Polar residues" evidence="1">
    <location>
        <begin position="197"/>
        <end position="212"/>
    </location>
</feature>
<accession>A0A8C9NN09</accession>
<dbReference type="InterPro" id="IPR024822">
    <property type="entry name" value="Coilin"/>
</dbReference>
<dbReference type="InterPro" id="IPR056398">
    <property type="entry name" value="Tudor_Coilin"/>
</dbReference>
<gene>
    <name evidence="3" type="primary">COIL</name>
</gene>
<feature type="region of interest" description="Disordered" evidence="1">
    <location>
        <begin position="80"/>
        <end position="113"/>
    </location>
</feature>
<dbReference type="GO" id="GO:0000387">
    <property type="term" value="P:spliceosomal snRNP assembly"/>
    <property type="evidence" value="ECO:0007669"/>
    <property type="project" value="TreeGrafter"/>
</dbReference>
<dbReference type="Pfam" id="PF23086">
    <property type="entry name" value="Tudor_Coilin"/>
    <property type="match status" value="1"/>
</dbReference>
<feature type="compositionally biased region" description="Basic and acidic residues" evidence="1">
    <location>
        <begin position="233"/>
        <end position="242"/>
    </location>
</feature>
<dbReference type="Ensembl" id="ENSSCAT00000022168.1">
    <property type="protein sequence ID" value="ENSSCAP00000019848.1"/>
    <property type="gene ID" value="ENSSCAG00000014287.1"/>
</dbReference>
<feature type="compositionally biased region" description="Low complexity" evidence="1">
    <location>
        <begin position="306"/>
        <end position="317"/>
    </location>
</feature>
<feature type="compositionally biased region" description="Low complexity" evidence="1">
    <location>
        <begin position="221"/>
        <end position="230"/>
    </location>
</feature>
<evidence type="ECO:0000313" key="4">
    <source>
        <dbReference type="Proteomes" id="UP000694409"/>
    </source>
</evidence>
<reference evidence="3" key="1">
    <citation type="submission" date="2025-08" db="UniProtKB">
        <authorList>
            <consortium name="Ensembl"/>
        </authorList>
    </citation>
    <scope>IDENTIFICATION</scope>
</reference>
<dbReference type="PANTHER" id="PTHR15197">
    <property type="entry name" value="COILIN P80"/>
    <property type="match status" value="1"/>
</dbReference>
<feature type="region of interest" description="Disordered" evidence="1">
    <location>
        <begin position="130"/>
        <end position="317"/>
    </location>
</feature>
<dbReference type="Proteomes" id="UP000694409">
    <property type="component" value="Unassembled WGS sequence"/>
</dbReference>
<dbReference type="GO" id="GO:0030620">
    <property type="term" value="F:U2 snRNA binding"/>
    <property type="evidence" value="ECO:0007669"/>
    <property type="project" value="TreeGrafter"/>
</dbReference>
<sequence length="545" mass="60590">MAAGGSGAGPVRLRLVFDHPPPASPGCALCWLLLEPGQARLVTDLARLVRDNDSLRVKLEEIVAEDYEEIDDGFIYTTKEDKKRHRHKEDEEELSRNEGKHKRKKKKEKHNLDYSSCREEISVDTWDSQKRYTKRKRKEEVRGRNRLAEGKEESSTSHSKKMKKTEREKQLATEKKDEKQTKVAAAKMALERADESFSLNSGNNSIKKITTQSRKKRVGASDSSSTSSDSDSSEVKVKDNKSSHKPVVVTLPKDKSQAASDSDVKTNKVTVKSNTEKTKTAISKNAKKPQSSSSDSDSSTEDEKSSSSNTDSSDSETLVIKKSAAGAGLGISIVRNCTKQLPASVQGSFASPSRGRGRGTGEDNFWRGPRGRGFRGMMRGHGRGANPGFFYNYSSEGQKQRQLNEAATNTSVLVQNPVEVPKRDYSVLPLLAAPPQVGERIAFKRLELTENYSPEISDYKVLVFFPPFIHSQNYDGEVWLKYFDVAKEPGKFDLVYQSADGVELIEYAVPQDTKITESWDALIEPRLIVEPPVNGSSVENGTSRM</sequence>
<evidence type="ECO:0000256" key="1">
    <source>
        <dbReference type="SAM" id="MobiDB-lite"/>
    </source>
</evidence>
<evidence type="ECO:0000313" key="3">
    <source>
        <dbReference type="Ensembl" id="ENSSCAP00000019848.1"/>
    </source>
</evidence>
<feature type="domain" description="Coilin tudor" evidence="2">
    <location>
        <begin position="423"/>
        <end position="461"/>
    </location>
</feature>
<dbReference type="GeneTree" id="ENSGT00390000004832"/>
<proteinExistence type="predicted"/>
<feature type="region of interest" description="Disordered" evidence="1">
    <location>
        <begin position="343"/>
        <end position="377"/>
    </location>
</feature>
<protein>
    <submittedName>
        <fullName evidence="3">Coilin</fullName>
    </submittedName>
</protein>
<feature type="compositionally biased region" description="Basic residues" evidence="1">
    <location>
        <begin position="99"/>
        <end position="109"/>
    </location>
</feature>
<reference evidence="3" key="2">
    <citation type="submission" date="2025-09" db="UniProtKB">
        <authorList>
            <consortium name="Ensembl"/>
        </authorList>
    </citation>
    <scope>IDENTIFICATION</scope>
</reference>
<name>A0A8C9NN09_SERCA</name>
<dbReference type="GO" id="GO:0015030">
    <property type="term" value="C:Cajal body"/>
    <property type="evidence" value="ECO:0007669"/>
    <property type="project" value="TreeGrafter"/>
</dbReference>
<dbReference type="GO" id="GO:0030619">
    <property type="term" value="F:U1 snRNA binding"/>
    <property type="evidence" value="ECO:0007669"/>
    <property type="project" value="TreeGrafter"/>
</dbReference>
<feature type="compositionally biased region" description="Basic and acidic residues" evidence="1">
    <location>
        <begin position="252"/>
        <end position="266"/>
    </location>
</feature>
<evidence type="ECO:0000259" key="2">
    <source>
        <dbReference type="Pfam" id="PF23086"/>
    </source>
</evidence>
<feature type="compositionally biased region" description="Basic and acidic residues" evidence="1">
    <location>
        <begin position="138"/>
        <end position="155"/>
    </location>
</feature>
<feature type="compositionally biased region" description="Basic and acidic residues" evidence="1">
    <location>
        <begin position="165"/>
        <end position="181"/>
    </location>
</feature>
<organism evidence="3 4">
    <name type="scientific">Serinus canaria</name>
    <name type="common">Island canary</name>
    <name type="synonym">Fringilla canaria</name>
    <dbReference type="NCBI Taxonomy" id="9135"/>
    <lineage>
        <taxon>Eukaryota</taxon>
        <taxon>Metazoa</taxon>
        <taxon>Chordata</taxon>
        <taxon>Craniata</taxon>
        <taxon>Vertebrata</taxon>
        <taxon>Euteleostomi</taxon>
        <taxon>Archelosauria</taxon>
        <taxon>Archosauria</taxon>
        <taxon>Dinosauria</taxon>
        <taxon>Saurischia</taxon>
        <taxon>Theropoda</taxon>
        <taxon>Coelurosauria</taxon>
        <taxon>Aves</taxon>
        <taxon>Neognathae</taxon>
        <taxon>Neoaves</taxon>
        <taxon>Telluraves</taxon>
        <taxon>Australaves</taxon>
        <taxon>Passeriformes</taxon>
        <taxon>Passeroidea</taxon>
        <taxon>Fringillidae</taxon>
        <taxon>Carduelinae</taxon>
        <taxon>Serinus</taxon>
    </lineage>
</organism>
<dbReference type="PANTHER" id="PTHR15197:SF0">
    <property type="entry name" value="COILIN"/>
    <property type="match status" value="1"/>
</dbReference>
<keyword evidence="4" id="KW-1185">Reference proteome</keyword>